<dbReference type="AlphaFoldDB" id="A0A1G2KAK5"/>
<reference evidence="2 3" key="1">
    <citation type="journal article" date="2016" name="Nat. Commun.">
        <title>Thousands of microbial genomes shed light on interconnected biogeochemical processes in an aquifer system.</title>
        <authorList>
            <person name="Anantharaman K."/>
            <person name="Brown C.T."/>
            <person name="Hug L.A."/>
            <person name="Sharon I."/>
            <person name="Castelle C.J."/>
            <person name="Probst A.J."/>
            <person name="Thomas B.C."/>
            <person name="Singh A."/>
            <person name="Wilkins M.J."/>
            <person name="Karaoz U."/>
            <person name="Brodie E.L."/>
            <person name="Williams K.H."/>
            <person name="Hubbard S.S."/>
            <person name="Banfield J.F."/>
        </authorList>
    </citation>
    <scope>NUCLEOTIDE SEQUENCE [LARGE SCALE GENOMIC DNA]</scope>
</reference>
<dbReference type="InterPro" id="IPR052341">
    <property type="entry name" value="LOG_family_nucleotidases"/>
</dbReference>
<dbReference type="GO" id="GO:0005829">
    <property type="term" value="C:cytosol"/>
    <property type="evidence" value="ECO:0007669"/>
    <property type="project" value="TreeGrafter"/>
</dbReference>
<name>A0A1G2KAK5_9BACT</name>
<proteinExistence type="inferred from homology"/>
<dbReference type="SUPFAM" id="SSF102405">
    <property type="entry name" value="MCP/YpsA-like"/>
    <property type="match status" value="1"/>
</dbReference>
<dbReference type="PANTHER" id="PTHR43393">
    <property type="entry name" value="CYTOKININ RIBOSIDE 5'-MONOPHOSPHATE PHOSPHORIBOHYDROLASE"/>
    <property type="match status" value="1"/>
</dbReference>
<dbReference type="GO" id="GO:0009691">
    <property type="term" value="P:cytokinin biosynthetic process"/>
    <property type="evidence" value="ECO:0007669"/>
    <property type="project" value="UniProtKB-UniRule"/>
</dbReference>
<comment type="caution">
    <text evidence="2">The sequence shown here is derived from an EMBL/GenBank/DDBJ whole genome shotgun (WGS) entry which is preliminary data.</text>
</comment>
<dbReference type="Pfam" id="PF18306">
    <property type="entry name" value="LDcluster4"/>
    <property type="match status" value="1"/>
</dbReference>
<evidence type="ECO:0000313" key="2">
    <source>
        <dbReference type="EMBL" id="OGZ95500.1"/>
    </source>
</evidence>
<sequence>MAELTEGWQFLADFNKRITFFGSARVRKGNKWYDEAQKLGYLLAKDGYHIITGSGPGIMAAANRGAADALKESSANGTESSVGRSIGLHIQLPNGQKKNKYVSNSRDFHYFFVRKVMLSYHGSAYNFFPGGYGTLDELYEILTLVQTKKMKPVPILLFGKEYWPPLFQWMEKECYKKFKGMDKEDLSIPVIVDSADEAYIFLKAKLNGQK</sequence>
<comment type="similarity">
    <text evidence="1">Belongs to the LOG family.</text>
</comment>
<dbReference type="EC" id="3.2.2.n1" evidence="1"/>
<dbReference type="InterPro" id="IPR005269">
    <property type="entry name" value="LOG"/>
</dbReference>
<dbReference type="PANTHER" id="PTHR43393:SF2">
    <property type="entry name" value="CYTOKININ RIBOSIDE 5'-MONOPHOSPHATE PHOSPHORIBOHYDROLASE"/>
    <property type="match status" value="1"/>
</dbReference>
<accession>A0A1G2KAK5</accession>
<dbReference type="InterPro" id="IPR031100">
    <property type="entry name" value="LOG_fam"/>
</dbReference>
<protein>
    <recommendedName>
        <fullName evidence="1">Cytokinin riboside 5'-monophosphate phosphoribohydrolase</fullName>
        <ecNumber evidence="1">3.2.2.n1</ecNumber>
    </recommendedName>
</protein>
<keyword evidence="1" id="KW-0378">Hydrolase</keyword>
<dbReference type="Proteomes" id="UP000177152">
    <property type="component" value="Unassembled WGS sequence"/>
</dbReference>
<dbReference type="InterPro" id="IPR041164">
    <property type="entry name" value="LDcluster4"/>
</dbReference>
<gene>
    <name evidence="2" type="ORF">A2633_05075</name>
</gene>
<evidence type="ECO:0000313" key="3">
    <source>
        <dbReference type="Proteomes" id="UP000177152"/>
    </source>
</evidence>
<organism evidence="2 3">
    <name type="scientific">Candidatus Sungbacteria bacterium RIFCSPHIGHO2_01_FULL_47_32</name>
    <dbReference type="NCBI Taxonomy" id="1802264"/>
    <lineage>
        <taxon>Bacteria</taxon>
        <taxon>Candidatus Sungiibacteriota</taxon>
    </lineage>
</organism>
<dbReference type="Gene3D" id="3.40.50.450">
    <property type="match status" value="1"/>
</dbReference>
<keyword evidence="1" id="KW-0203">Cytokinin biosynthesis</keyword>
<dbReference type="EMBL" id="MHQC01000008">
    <property type="protein sequence ID" value="OGZ95500.1"/>
    <property type="molecule type" value="Genomic_DNA"/>
</dbReference>
<dbReference type="NCBIfam" id="TIGR00730">
    <property type="entry name" value="Rossman fold protein, TIGR00730 family"/>
    <property type="match status" value="1"/>
</dbReference>
<dbReference type="Pfam" id="PF03641">
    <property type="entry name" value="Lysine_decarbox"/>
    <property type="match status" value="1"/>
</dbReference>
<evidence type="ECO:0000256" key="1">
    <source>
        <dbReference type="RuleBase" id="RU363015"/>
    </source>
</evidence>
<dbReference type="GO" id="GO:0016787">
    <property type="term" value="F:hydrolase activity"/>
    <property type="evidence" value="ECO:0007669"/>
    <property type="project" value="UniProtKB-KW"/>
</dbReference>